<gene>
    <name evidence="2" type="ORF">EG240_04700</name>
</gene>
<accession>A0A3P3W9M5</accession>
<dbReference type="Proteomes" id="UP000275719">
    <property type="component" value="Unassembled WGS sequence"/>
</dbReference>
<dbReference type="EMBL" id="RQVQ01000008">
    <property type="protein sequence ID" value="RRJ91862.1"/>
    <property type="molecule type" value="Genomic_DNA"/>
</dbReference>
<comment type="caution">
    <text evidence="2">The sequence shown here is derived from an EMBL/GenBank/DDBJ whole genome shotgun (WGS) entry which is preliminary data.</text>
</comment>
<keyword evidence="1" id="KW-0472">Membrane</keyword>
<dbReference type="AlphaFoldDB" id="A0A3P3W9M5"/>
<name>A0A3P3W9M5_9FLAO</name>
<sequence>MRKIGSYLMILGAITIVMRFANYVPRILTWIYNWGENTAWGIKIGIVVVGAILYFAGGKKSNTSTEA</sequence>
<evidence type="ECO:0000313" key="2">
    <source>
        <dbReference type="EMBL" id="RRJ91862.1"/>
    </source>
</evidence>
<evidence type="ECO:0000256" key="1">
    <source>
        <dbReference type="SAM" id="Phobius"/>
    </source>
</evidence>
<organism evidence="2 3">
    <name type="scientific">Paenimyroides tangerinum</name>
    <dbReference type="NCBI Taxonomy" id="2488728"/>
    <lineage>
        <taxon>Bacteria</taxon>
        <taxon>Pseudomonadati</taxon>
        <taxon>Bacteroidota</taxon>
        <taxon>Flavobacteriia</taxon>
        <taxon>Flavobacteriales</taxon>
        <taxon>Flavobacteriaceae</taxon>
        <taxon>Paenimyroides</taxon>
    </lineage>
</organism>
<reference evidence="2 3" key="1">
    <citation type="submission" date="2018-11" db="EMBL/GenBank/DDBJ databases">
        <title>Flavobacterium sp. nov., YIM 102701-2 draft genome.</title>
        <authorList>
            <person name="Li G."/>
            <person name="Jiang Y."/>
        </authorList>
    </citation>
    <scope>NUCLEOTIDE SEQUENCE [LARGE SCALE GENOMIC DNA]</scope>
    <source>
        <strain evidence="2 3">YIM 102701-2</strain>
    </source>
</reference>
<keyword evidence="1" id="KW-0812">Transmembrane</keyword>
<dbReference type="RefSeq" id="WP_125017954.1">
    <property type="nucleotide sequence ID" value="NZ_RQVQ01000008.1"/>
</dbReference>
<keyword evidence="3" id="KW-1185">Reference proteome</keyword>
<protein>
    <submittedName>
        <fullName evidence="2">Uncharacterized protein</fullName>
    </submittedName>
</protein>
<evidence type="ECO:0000313" key="3">
    <source>
        <dbReference type="Proteomes" id="UP000275719"/>
    </source>
</evidence>
<dbReference type="OrthoDB" id="332088at2"/>
<feature type="transmembrane region" description="Helical" evidence="1">
    <location>
        <begin position="38"/>
        <end position="56"/>
    </location>
</feature>
<keyword evidence="1" id="KW-1133">Transmembrane helix</keyword>
<feature type="transmembrane region" description="Helical" evidence="1">
    <location>
        <begin position="7"/>
        <end position="32"/>
    </location>
</feature>
<proteinExistence type="predicted"/>